<evidence type="ECO:0000313" key="2">
    <source>
        <dbReference type="Proteomes" id="UP000830375"/>
    </source>
</evidence>
<dbReference type="EMBL" id="JACTAM010000015">
    <property type="protein sequence ID" value="KAI2655958.1"/>
    <property type="molecule type" value="Genomic_DNA"/>
</dbReference>
<reference evidence="1 2" key="1">
    <citation type="submission" date="2022-01" db="EMBL/GenBank/DDBJ databases">
        <title>A high-quality chromosome-level genome assembly of rohu carp, Labeo rohita.</title>
        <authorList>
            <person name="Arick M.A. II"/>
            <person name="Hsu C.-Y."/>
            <person name="Magbanua Z."/>
            <person name="Pechanova O."/>
            <person name="Grover C."/>
            <person name="Miller E."/>
            <person name="Thrash A."/>
            <person name="Ezzel L."/>
            <person name="Alam S."/>
            <person name="Benzie J."/>
            <person name="Hamilton M."/>
            <person name="Karsi A."/>
            <person name="Lawrence M.L."/>
            <person name="Peterson D.G."/>
        </authorList>
    </citation>
    <scope>NUCLEOTIDE SEQUENCE [LARGE SCALE GENOMIC DNA]</scope>
    <source>
        <strain evidence="2">BAU-BD-2019</strain>
        <tissue evidence="1">Blood</tissue>
    </source>
</reference>
<evidence type="ECO:0000313" key="1">
    <source>
        <dbReference type="EMBL" id="KAI2655958.1"/>
    </source>
</evidence>
<organism evidence="1 2">
    <name type="scientific">Labeo rohita</name>
    <name type="common">Indian major carp</name>
    <name type="synonym">Cyprinus rohita</name>
    <dbReference type="NCBI Taxonomy" id="84645"/>
    <lineage>
        <taxon>Eukaryota</taxon>
        <taxon>Metazoa</taxon>
        <taxon>Chordata</taxon>
        <taxon>Craniata</taxon>
        <taxon>Vertebrata</taxon>
        <taxon>Euteleostomi</taxon>
        <taxon>Actinopterygii</taxon>
        <taxon>Neopterygii</taxon>
        <taxon>Teleostei</taxon>
        <taxon>Ostariophysi</taxon>
        <taxon>Cypriniformes</taxon>
        <taxon>Cyprinidae</taxon>
        <taxon>Labeoninae</taxon>
        <taxon>Labeonini</taxon>
        <taxon>Labeo</taxon>
    </lineage>
</organism>
<proteinExistence type="predicted"/>
<name>A0ABQ8LZB1_LABRO</name>
<keyword evidence="2" id="KW-1185">Reference proteome</keyword>
<gene>
    <name evidence="1" type="ORF">H4Q32_012753</name>
</gene>
<accession>A0ABQ8LZB1</accession>
<comment type="caution">
    <text evidence="1">The sequence shown here is derived from an EMBL/GenBank/DDBJ whole genome shotgun (WGS) entry which is preliminary data.</text>
</comment>
<sequence length="47" mass="5541">MSGRVWRTPSTQWDLKFALWKLSGKLLRTDKVSLRDISHSLKELVKK</sequence>
<dbReference type="Proteomes" id="UP000830375">
    <property type="component" value="Unassembled WGS sequence"/>
</dbReference>
<protein>
    <submittedName>
        <fullName evidence="1">Exodeoxyribonuclease 7 small subunit</fullName>
    </submittedName>
</protein>